<dbReference type="Proteomes" id="UP000075809">
    <property type="component" value="Unassembled WGS sequence"/>
</dbReference>
<evidence type="ECO:0000313" key="1">
    <source>
        <dbReference type="EMBL" id="KYQ57430.1"/>
    </source>
</evidence>
<keyword evidence="2" id="KW-1185">Reference proteome</keyword>
<protein>
    <submittedName>
        <fullName evidence="1">Uncharacterized protein</fullName>
    </submittedName>
</protein>
<evidence type="ECO:0000313" key="2">
    <source>
        <dbReference type="Proteomes" id="UP000075809"/>
    </source>
</evidence>
<organism evidence="1 2">
    <name type="scientific">Mycetomoellerius zeteki</name>
    <dbReference type="NCBI Taxonomy" id="64791"/>
    <lineage>
        <taxon>Eukaryota</taxon>
        <taxon>Metazoa</taxon>
        <taxon>Ecdysozoa</taxon>
        <taxon>Arthropoda</taxon>
        <taxon>Hexapoda</taxon>
        <taxon>Insecta</taxon>
        <taxon>Pterygota</taxon>
        <taxon>Neoptera</taxon>
        <taxon>Endopterygota</taxon>
        <taxon>Hymenoptera</taxon>
        <taxon>Apocrita</taxon>
        <taxon>Aculeata</taxon>
        <taxon>Formicoidea</taxon>
        <taxon>Formicidae</taxon>
        <taxon>Myrmicinae</taxon>
        <taxon>Mycetomoellerius</taxon>
    </lineage>
</organism>
<sequence length="337" mass="36465">PTATNYEGAINNRNIKGLSDLSRPPTSGVTSDTWSDDAVMSTAKCTRAGVVHAHDASPFGVLASNVSLRTTLRGISSREEERMGSGDEESDLYYGKLGYAAKIGKRKAPDAGDRIAAREQPEHAIRQFATTLRLIQVGLCIEFTTRKRGGGARQRANIDALTMQANYVLVRAWPTRARPGDVDGGEACGGSGADDGNAAGIQRGDDDAEATLVCGVCCAHRPGHCAIVIQASTHSPRMVRPRFCFKARANNRRITGTKRLNDQFFEKIPQNLTESIEKITAITKHCRTPRLALGDPPFVLMNAIARFCHASPDALIGLVSVTHGREKITREKRCAQL</sequence>
<feature type="non-terminal residue" evidence="1">
    <location>
        <position position="1"/>
    </location>
</feature>
<dbReference type="EMBL" id="KQ982335">
    <property type="protein sequence ID" value="KYQ57430.1"/>
    <property type="molecule type" value="Genomic_DNA"/>
</dbReference>
<dbReference type="AlphaFoldDB" id="A0A151XAV0"/>
<proteinExistence type="predicted"/>
<accession>A0A151XAV0</accession>
<reference evidence="1 2" key="1">
    <citation type="submission" date="2015-09" db="EMBL/GenBank/DDBJ databases">
        <title>Trachymyrmex zeteki WGS genome.</title>
        <authorList>
            <person name="Nygaard S."/>
            <person name="Hu H."/>
            <person name="Boomsma J."/>
            <person name="Zhang G."/>
        </authorList>
    </citation>
    <scope>NUCLEOTIDE SEQUENCE [LARGE SCALE GENOMIC DNA]</scope>
    <source>
        <strain evidence="1">Tzet28-1</strain>
        <tissue evidence="1">Whole body</tissue>
    </source>
</reference>
<name>A0A151XAV0_9HYME</name>
<gene>
    <name evidence="1" type="ORF">ALC60_03391</name>
</gene>